<dbReference type="Gramene" id="Jr13_17520_p1">
    <property type="protein sequence ID" value="cds.Jr13_17520_p1"/>
    <property type="gene ID" value="Jr13_17520"/>
</dbReference>
<name>A0A2I4E1N2_JUGRE</name>
<evidence type="ECO:0000313" key="4">
    <source>
        <dbReference type="RefSeq" id="XP_018813306.1"/>
    </source>
</evidence>
<dbReference type="OrthoDB" id="1875580at2759"/>
<dbReference type="InterPro" id="IPR044839">
    <property type="entry name" value="NDR1-like"/>
</dbReference>
<organism evidence="3 4">
    <name type="scientific">Juglans regia</name>
    <name type="common">English walnut</name>
    <dbReference type="NCBI Taxonomy" id="51240"/>
    <lineage>
        <taxon>Eukaryota</taxon>
        <taxon>Viridiplantae</taxon>
        <taxon>Streptophyta</taxon>
        <taxon>Embryophyta</taxon>
        <taxon>Tracheophyta</taxon>
        <taxon>Spermatophyta</taxon>
        <taxon>Magnoliopsida</taxon>
        <taxon>eudicotyledons</taxon>
        <taxon>Gunneridae</taxon>
        <taxon>Pentapetalae</taxon>
        <taxon>rosids</taxon>
        <taxon>fabids</taxon>
        <taxon>Fagales</taxon>
        <taxon>Juglandaceae</taxon>
        <taxon>Juglans</taxon>
    </lineage>
</organism>
<proteinExistence type="predicted"/>
<dbReference type="FunCoup" id="A0A2I4E1N2">
    <property type="interactions" value="135"/>
</dbReference>
<keyword evidence="3" id="KW-1185">Reference proteome</keyword>
<reference evidence="4" key="1">
    <citation type="submission" date="2025-08" db="UniProtKB">
        <authorList>
            <consortium name="RefSeq"/>
        </authorList>
    </citation>
    <scope>IDENTIFICATION</scope>
    <source>
        <tissue evidence="4">Leaves</tissue>
    </source>
</reference>
<keyword evidence="2" id="KW-0472">Membrane</keyword>
<protein>
    <submittedName>
        <fullName evidence="4">NDR1/HIN1-like protein 12</fullName>
    </submittedName>
</protein>
<dbReference type="KEGG" id="jre:108985457"/>
<comment type="subcellular location">
    <subcellularLocation>
        <location evidence="1">Membrane</location>
    </subcellularLocation>
</comment>
<evidence type="ECO:0000313" key="3">
    <source>
        <dbReference type="Proteomes" id="UP000235220"/>
    </source>
</evidence>
<evidence type="ECO:0000256" key="2">
    <source>
        <dbReference type="ARBA" id="ARBA00023136"/>
    </source>
</evidence>
<dbReference type="GO" id="GO:0016020">
    <property type="term" value="C:membrane"/>
    <property type="evidence" value="ECO:0007669"/>
    <property type="project" value="UniProtKB-SubCell"/>
</dbReference>
<dbReference type="AlphaFoldDB" id="A0A2I4E1N2"/>
<gene>
    <name evidence="4" type="primary">LOC108985457</name>
</gene>
<dbReference type="GO" id="GO:0098542">
    <property type="term" value="P:defense response to other organism"/>
    <property type="evidence" value="ECO:0007669"/>
    <property type="project" value="InterPro"/>
</dbReference>
<sequence length="217" mass="24655">MLPRTDLRPAPATQSLPMKDRFRFRPRTHPLVWVTAIICTILSIAVIITGIVVFVGYMIIRPRVPFISVTSAHLDSTIRYDQAGLLEIQMAIDIRAENDNAKAHASFSDTSFVLSFDALQIAKLVAGPFDVSKNSSTVFNYVIPSSQIPLDRTRMEQLDFSLKRNEITFDLKGKSRTRWRVGLLGSVKFWCHLSCELRFHTLNGSYISSRRCNSKYK</sequence>
<dbReference type="RefSeq" id="XP_018813306.1">
    <property type="nucleotide sequence ID" value="XM_018957761.2"/>
</dbReference>
<accession>A0A2I4E1N2</accession>
<dbReference type="STRING" id="51240.A0A2I4E1N2"/>
<evidence type="ECO:0000256" key="1">
    <source>
        <dbReference type="ARBA" id="ARBA00004370"/>
    </source>
</evidence>
<dbReference type="Proteomes" id="UP000235220">
    <property type="component" value="Chromosome 13"/>
</dbReference>
<dbReference type="PANTHER" id="PTHR31234">
    <property type="entry name" value="LATE EMBRYOGENESIS ABUNDANT (LEA) HYDROXYPROLINE-RICH GLYCOPROTEIN FAMILY"/>
    <property type="match status" value="1"/>
</dbReference>
<dbReference type="PANTHER" id="PTHR31234:SF66">
    <property type="entry name" value="LATE EMBRYOGENESIS ABUNDANT PROTEIN"/>
    <property type="match status" value="1"/>
</dbReference>
<dbReference type="GeneID" id="108985457"/>